<feature type="chain" id="PRO_5046337089" evidence="1">
    <location>
        <begin position="29"/>
        <end position="378"/>
    </location>
</feature>
<keyword evidence="4" id="KW-1185">Reference proteome</keyword>
<feature type="signal peptide" evidence="1">
    <location>
        <begin position="1"/>
        <end position="28"/>
    </location>
</feature>
<dbReference type="Gene3D" id="3.90.1580.10">
    <property type="entry name" value="paralog of FGE (formylglycine-generating enzyme)"/>
    <property type="match status" value="1"/>
</dbReference>
<name>A0ABP8FK94_9BACT</name>
<dbReference type="InterPro" id="IPR016187">
    <property type="entry name" value="CTDL_fold"/>
</dbReference>
<evidence type="ECO:0000313" key="3">
    <source>
        <dbReference type="EMBL" id="GAA4305373.1"/>
    </source>
</evidence>
<keyword evidence="1" id="KW-0732">Signal</keyword>
<dbReference type="Proteomes" id="UP001501207">
    <property type="component" value="Unassembled WGS sequence"/>
</dbReference>
<gene>
    <name evidence="3" type="ORF">GCM10023143_10600</name>
</gene>
<proteinExistence type="predicted"/>
<dbReference type="PANTHER" id="PTHR23150:SF19">
    <property type="entry name" value="FORMYLGLYCINE-GENERATING ENZYME"/>
    <property type="match status" value="1"/>
</dbReference>
<dbReference type="SUPFAM" id="SSF56436">
    <property type="entry name" value="C-type lectin-like"/>
    <property type="match status" value="1"/>
</dbReference>
<feature type="domain" description="Sulfatase-modifying factor enzyme-like" evidence="2">
    <location>
        <begin position="70"/>
        <end position="375"/>
    </location>
</feature>
<dbReference type="InterPro" id="IPR005532">
    <property type="entry name" value="SUMF_dom"/>
</dbReference>
<dbReference type="InterPro" id="IPR051043">
    <property type="entry name" value="Sulfatase_Mod_Factor_Kinase"/>
</dbReference>
<dbReference type="EMBL" id="BAABFN010000002">
    <property type="protein sequence ID" value="GAA4305373.1"/>
    <property type="molecule type" value="Genomic_DNA"/>
</dbReference>
<organism evidence="3 4">
    <name type="scientific">Compostibacter hankyongensis</name>
    <dbReference type="NCBI Taxonomy" id="1007089"/>
    <lineage>
        <taxon>Bacteria</taxon>
        <taxon>Pseudomonadati</taxon>
        <taxon>Bacteroidota</taxon>
        <taxon>Chitinophagia</taxon>
        <taxon>Chitinophagales</taxon>
        <taxon>Chitinophagaceae</taxon>
        <taxon>Compostibacter</taxon>
    </lineage>
</organism>
<reference evidence="4" key="1">
    <citation type="journal article" date="2019" name="Int. J. Syst. Evol. Microbiol.">
        <title>The Global Catalogue of Microorganisms (GCM) 10K type strain sequencing project: providing services to taxonomists for standard genome sequencing and annotation.</title>
        <authorList>
            <consortium name="The Broad Institute Genomics Platform"/>
            <consortium name="The Broad Institute Genome Sequencing Center for Infectious Disease"/>
            <person name="Wu L."/>
            <person name="Ma J."/>
        </authorList>
    </citation>
    <scope>NUCLEOTIDE SEQUENCE [LARGE SCALE GENOMIC DNA]</scope>
    <source>
        <strain evidence="4">JCM 17664</strain>
    </source>
</reference>
<comment type="caution">
    <text evidence="3">The sequence shown here is derived from an EMBL/GenBank/DDBJ whole genome shotgun (WGS) entry which is preliminary data.</text>
</comment>
<evidence type="ECO:0000259" key="2">
    <source>
        <dbReference type="Pfam" id="PF03781"/>
    </source>
</evidence>
<evidence type="ECO:0000313" key="4">
    <source>
        <dbReference type="Proteomes" id="UP001501207"/>
    </source>
</evidence>
<dbReference type="Pfam" id="PF03781">
    <property type="entry name" value="FGE-sulfatase"/>
    <property type="match status" value="1"/>
</dbReference>
<evidence type="ECO:0000256" key="1">
    <source>
        <dbReference type="SAM" id="SignalP"/>
    </source>
</evidence>
<sequence length="378" mass="41653">MRLKFSPTSNTASMILAVALFASCGQTASHQNSPPADSMLSCHNNMPERFGAAPGDTASHIPAKGKVSHEGMKFIPEGTYRMGDLDGEGRPDESPAHTVKVNGFWMDTHEVTNAEFREFVKATGYVTTAEKAPDWEEIKKQVPPGTPKPPDSLLVAASLVFTPPDHPVPLDNAAQWWRWVKGADWRHPEGPNSNINGKDNYPVVQVSWDDAQAYARWAGKRLPTEAEWEWAARGGLKDKSYPWGNEGIETGKPKANTWQGHFPDRNSDWDGHTGLARTASYAPNGYGLYDMAGNVWEWCADWYNANYYQTIAGKVSDNPTGPAASYDPMEPTIPKRTIRGGSFMCNASYCKGYRVASRMKTSPDSGLENLGFRCVSSE</sequence>
<protein>
    <submittedName>
        <fullName evidence="3">Formylglycine-generating enzyme family protein</fullName>
    </submittedName>
</protein>
<accession>A0ABP8FK94</accession>
<dbReference type="PROSITE" id="PS51257">
    <property type="entry name" value="PROKAR_LIPOPROTEIN"/>
    <property type="match status" value="1"/>
</dbReference>
<dbReference type="InterPro" id="IPR042095">
    <property type="entry name" value="SUMF_sf"/>
</dbReference>
<dbReference type="PANTHER" id="PTHR23150">
    <property type="entry name" value="SULFATASE MODIFYING FACTOR 1, 2"/>
    <property type="match status" value="1"/>
</dbReference>